<dbReference type="EMBL" id="JAOZYB010000028">
    <property type="protein sequence ID" value="MEB3959852.1"/>
    <property type="molecule type" value="Genomic_DNA"/>
</dbReference>
<protein>
    <recommendedName>
        <fullName evidence="3">Alpha-L-arabinofuranosidase B arabinose-binding domain-containing protein</fullName>
    </recommendedName>
</protein>
<sequence>MKKAAAEDFPQARPDYRTALTRYRALTEDHPGSRAAHRVHDSLDTYYKAIAAPYAEADHCGAVAPLEYLRDVPKSIDRDVLGSLATWPDKPLAVSLLKCGTGKLGIAESDGRGGELGQLLRTFPKSAQAAEVTPAVRAAVDKRTADLAGAEPCRATDELRRIGDTAKALPEPAPGRLGGDVNKAVRNGVYACGMDQFEDSKFAAARTTLADFASTYKSDKRGARARQVAIAAEIAEQRPSAGAQLPPAGSPGGARMQMVISNDGPGPVEILYTGPVTGRVTIGGCGSCSTYGSEAAGSSKACNASGKSYPKETLRLPAGTYHFLHKPGGAQATARSRAAGSSIQPGYTYTQCSYVVSSGLGADL</sequence>
<evidence type="ECO:0000313" key="1">
    <source>
        <dbReference type="EMBL" id="MEB3959852.1"/>
    </source>
</evidence>
<name>A0ABU6C6N9_9ACTN</name>
<organism evidence="1 2">
    <name type="scientific">Streptomyces kunmingensis</name>
    <dbReference type="NCBI Taxonomy" id="68225"/>
    <lineage>
        <taxon>Bacteria</taxon>
        <taxon>Bacillati</taxon>
        <taxon>Actinomycetota</taxon>
        <taxon>Actinomycetes</taxon>
        <taxon>Kitasatosporales</taxon>
        <taxon>Streptomycetaceae</taxon>
        <taxon>Streptomyces</taxon>
    </lineage>
</organism>
<comment type="caution">
    <text evidence="1">The sequence shown here is derived from an EMBL/GenBank/DDBJ whole genome shotgun (WGS) entry which is preliminary data.</text>
</comment>
<dbReference type="RefSeq" id="WP_324766836.1">
    <property type="nucleotide sequence ID" value="NZ_BAAATS010000027.1"/>
</dbReference>
<dbReference type="Proteomes" id="UP001352223">
    <property type="component" value="Unassembled WGS sequence"/>
</dbReference>
<evidence type="ECO:0000313" key="2">
    <source>
        <dbReference type="Proteomes" id="UP001352223"/>
    </source>
</evidence>
<accession>A0ABU6C6N9</accession>
<evidence type="ECO:0008006" key="3">
    <source>
        <dbReference type="Google" id="ProtNLM"/>
    </source>
</evidence>
<reference evidence="1 2" key="1">
    <citation type="submission" date="2022-10" db="EMBL/GenBank/DDBJ databases">
        <authorList>
            <person name="Xie J."/>
            <person name="Shen N."/>
        </authorList>
    </citation>
    <scope>NUCLEOTIDE SEQUENCE [LARGE SCALE GENOMIC DNA]</scope>
    <source>
        <strain evidence="1 2">DSM 41681</strain>
    </source>
</reference>
<gene>
    <name evidence="1" type="ORF">OKJ48_06245</name>
</gene>
<keyword evidence="2" id="KW-1185">Reference proteome</keyword>
<proteinExistence type="predicted"/>